<feature type="region of interest" description="Disordered" evidence="1">
    <location>
        <begin position="59"/>
        <end position="96"/>
    </location>
</feature>
<name>A0A0R3U2L4_MESCO</name>
<proteinExistence type="predicted"/>
<feature type="region of interest" description="Disordered" evidence="1">
    <location>
        <begin position="132"/>
        <end position="164"/>
    </location>
</feature>
<protein>
    <submittedName>
        <fullName evidence="2 4">Uncharacterized protein</fullName>
    </submittedName>
</protein>
<evidence type="ECO:0000313" key="4">
    <source>
        <dbReference type="WBParaSite" id="MCOS_0000072301-mRNA-1"/>
    </source>
</evidence>
<organism evidence="4">
    <name type="scientific">Mesocestoides corti</name>
    <name type="common">Flatworm</name>
    <dbReference type="NCBI Taxonomy" id="53468"/>
    <lineage>
        <taxon>Eukaryota</taxon>
        <taxon>Metazoa</taxon>
        <taxon>Spiralia</taxon>
        <taxon>Lophotrochozoa</taxon>
        <taxon>Platyhelminthes</taxon>
        <taxon>Cestoda</taxon>
        <taxon>Eucestoda</taxon>
        <taxon>Cyclophyllidea</taxon>
        <taxon>Mesocestoididae</taxon>
        <taxon>Mesocestoides</taxon>
    </lineage>
</organism>
<feature type="compositionally biased region" description="Low complexity" evidence="1">
    <location>
        <begin position="70"/>
        <end position="82"/>
    </location>
</feature>
<feature type="region of interest" description="Disordered" evidence="1">
    <location>
        <begin position="1"/>
        <end position="38"/>
    </location>
</feature>
<dbReference type="AlphaFoldDB" id="A0A0R3U2L4"/>
<dbReference type="WBParaSite" id="MCOS_0000072301-mRNA-1">
    <property type="protein sequence ID" value="MCOS_0000072301-mRNA-1"/>
    <property type="gene ID" value="MCOS_0000072301"/>
</dbReference>
<gene>
    <name evidence="2" type="ORF">MCOS_LOCUS724</name>
</gene>
<dbReference type="OrthoDB" id="6276175at2759"/>
<evidence type="ECO:0000313" key="3">
    <source>
        <dbReference type="Proteomes" id="UP000267029"/>
    </source>
</evidence>
<dbReference type="Proteomes" id="UP000267029">
    <property type="component" value="Unassembled WGS sequence"/>
</dbReference>
<feature type="region of interest" description="Disordered" evidence="1">
    <location>
        <begin position="181"/>
        <end position="200"/>
    </location>
</feature>
<feature type="compositionally biased region" description="Basic and acidic residues" evidence="1">
    <location>
        <begin position="132"/>
        <end position="146"/>
    </location>
</feature>
<accession>A0A0R3U2L4</accession>
<keyword evidence="3" id="KW-1185">Reference proteome</keyword>
<reference evidence="2 3" key="2">
    <citation type="submission" date="2018-10" db="EMBL/GenBank/DDBJ databases">
        <authorList>
            <consortium name="Pathogen Informatics"/>
        </authorList>
    </citation>
    <scope>NUCLEOTIDE SEQUENCE [LARGE SCALE GENOMIC DNA]</scope>
</reference>
<evidence type="ECO:0000256" key="1">
    <source>
        <dbReference type="SAM" id="MobiDB-lite"/>
    </source>
</evidence>
<sequence>MTSSSPNLPEVQVPIDVAKEPRSVSPMSCYDSSPERVTTQNQLLKPAFLLSGQSRVASELDILEPDDTHSSGPSSTSESTLTVPGKLPRDSTHHKPVSVKRMGWVKLIRLQLNALHEQKARNAAAAIQVDTKRLNKDSPAENKEDPWPVSVKETSQCADSPPDSLEHAAVACNFIKDSHESSMNEVELKSAGVGGPRKKK</sequence>
<dbReference type="EMBL" id="UXSR01000069">
    <property type="protein sequence ID" value="VDD74721.1"/>
    <property type="molecule type" value="Genomic_DNA"/>
</dbReference>
<evidence type="ECO:0000313" key="2">
    <source>
        <dbReference type="EMBL" id="VDD74721.1"/>
    </source>
</evidence>
<reference evidence="4" key="1">
    <citation type="submission" date="2017-02" db="UniProtKB">
        <authorList>
            <consortium name="WormBaseParasite"/>
        </authorList>
    </citation>
    <scope>IDENTIFICATION</scope>
</reference>